<reference evidence="1 2" key="1">
    <citation type="submission" date="2024-02" db="EMBL/GenBank/DDBJ databases">
        <title>Chromosome-level genome assembly of the Eurasian Minnow (Phoxinus phoxinus).</title>
        <authorList>
            <person name="Oriowo T.O."/>
            <person name="Martin S."/>
            <person name="Stange M."/>
            <person name="Chrysostomakis Y."/>
            <person name="Brown T."/>
            <person name="Winkler S."/>
            <person name="Kukowka S."/>
            <person name="Myers E.W."/>
            <person name="Bohne A."/>
        </authorList>
    </citation>
    <scope>NUCLEOTIDE SEQUENCE [LARGE SCALE GENOMIC DNA]</scope>
    <source>
        <strain evidence="1">ZFMK-TIS-60720</strain>
        <tissue evidence="1">Whole Organism</tissue>
    </source>
</reference>
<proteinExistence type="predicted"/>
<accession>A0AAN9DDU8</accession>
<evidence type="ECO:0000313" key="2">
    <source>
        <dbReference type="Proteomes" id="UP001364617"/>
    </source>
</evidence>
<evidence type="ECO:0000313" key="1">
    <source>
        <dbReference type="EMBL" id="KAK7172404.1"/>
    </source>
</evidence>
<keyword evidence="2" id="KW-1185">Reference proteome</keyword>
<name>A0AAN9DDU8_9TELE</name>
<sequence>MLLTCPLCPAKIIHLRHHLRSQNQIEDGEERKVLLRLPRGRIKLRNTRCPQCGITYDNVERHFKSGHPKLTGKMVKLLTKELHKKVAEEQLKLIRDRQQLDPPVLSALDVPVESPLAIPEECLQLLGRF</sequence>
<protein>
    <submittedName>
        <fullName evidence="1">Uncharacterized protein</fullName>
    </submittedName>
</protein>
<organism evidence="1 2">
    <name type="scientific">Phoxinus phoxinus</name>
    <name type="common">Eurasian minnow</name>
    <dbReference type="NCBI Taxonomy" id="58324"/>
    <lineage>
        <taxon>Eukaryota</taxon>
        <taxon>Metazoa</taxon>
        <taxon>Chordata</taxon>
        <taxon>Craniata</taxon>
        <taxon>Vertebrata</taxon>
        <taxon>Euteleostomi</taxon>
        <taxon>Actinopterygii</taxon>
        <taxon>Neopterygii</taxon>
        <taxon>Teleostei</taxon>
        <taxon>Ostariophysi</taxon>
        <taxon>Cypriniformes</taxon>
        <taxon>Leuciscidae</taxon>
        <taxon>Phoxininae</taxon>
        <taxon>Phoxinus</taxon>
    </lineage>
</organism>
<gene>
    <name evidence="1" type="ORF">R3I93_004663</name>
</gene>
<dbReference type="Proteomes" id="UP001364617">
    <property type="component" value="Unassembled WGS sequence"/>
</dbReference>
<comment type="caution">
    <text evidence="1">The sequence shown here is derived from an EMBL/GenBank/DDBJ whole genome shotgun (WGS) entry which is preliminary data.</text>
</comment>
<dbReference type="AlphaFoldDB" id="A0AAN9DDU8"/>
<dbReference type="EMBL" id="JAYKXH010000004">
    <property type="protein sequence ID" value="KAK7172404.1"/>
    <property type="molecule type" value="Genomic_DNA"/>
</dbReference>